<dbReference type="AlphaFoldDB" id="A0A1G6HZE0"/>
<feature type="region of interest" description="Disordered" evidence="1">
    <location>
        <begin position="1"/>
        <end position="24"/>
    </location>
</feature>
<dbReference type="RefSeq" id="WP_175542129.1">
    <property type="nucleotide sequence ID" value="NZ_FMZP01000001.1"/>
</dbReference>
<evidence type="ECO:0000256" key="1">
    <source>
        <dbReference type="SAM" id="MobiDB-lite"/>
    </source>
</evidence>
<sequence length="45" mass="5016">MSDSEPRDPITGVPIDDPDVPVYMPGTPTGSFLRFLERAVDVLRR</sequence>
<dbReference type="EMBL" id="FMZP01000001">
    <property type="protein sequence ID" value="SDB99518.1"/>
    <property type="molecule type" value="Genomic_DNA"/>
</dbReference>
<dbReference type="Proteomes" id="UP000324021">
    <property type="component" value="Unassembled WGS sequence"/>
</dbReference>
<dbReference type="STRING" id="392421.SAMN04488694_102278"/>
<protein>
    <submittedName>
        <fullName evidence="2">Uncharacterized protein</fullName>
    </submittedName>
</protein>
<gene>
    <name evidence="3" type="ORF">SAMN04488694_102278</name>
    <name evidence="2" type="ORF">SAMN05192552_100171</name>
</gene>
<evidence type="ECO:0000313" key="4">
    <source>
        <dbReference type="Proteomes" id="UP000199320"/>
    </source>
</evidence>
<evidence type="ECO:0000313" key="3">
    <source>
        <dbReference type="EMBL" id="SES90610.1"/>
    </source>
</evidence>
<evidence type="ECO:0000313" key="2">
    <source>
        <dbReference type="EMBL" id="SDB99518.1"/>
    </source>
</evidence>
<name>A0A1G6HZE0_9EURY</name>
<dbReference type="EMBL" id="FOIC01000002">
    <property type="protein sequence ID" value="SES90610.1"/>
    <property type="molecule type" value="Genomic_DNA"/>
</dbReference>
<keyword evidence="4" id="KW-1185">Reference proteome</keyword>
<proteinExistence type="predicted"/>
<reference evidence="3" key="1">
    <citation type="submission" date="2016-10" db="EMBL/GenBank/DDBJ databases">
        <authorList>
            <person name="de Groot N.N."/>
        </authorList>
    </citation>
    <scope>NUCLEOTIDE SEQUENCE [LARGE SCALE GENOMIC DNA]</scope>
    <source>
        <strain evidence="3">CDM_6</strain>
    </source>
</reference>
<dbReference type="Proteomes" id="UP000199320">
    <property type="component" value="Unassembled WGS sequence"/>
</dbReference>
<organism evidence="2 5">
    <name type="scientific">Natrinema hispanicum</name>
    <dbReference type="NCBI Taxonomy" id="392421"/>
    <lineage>
        <taxon>Archaea</taxon>
        <taxon>Methanobacteriati</taxon>
        <taxon>Methanobacteriota</taxon>
        <taxon>Stenosarchaea group</taxon>
        <taxon>Halobacteria</taxon>
        <taxon>Halobacteriales</taxon>
        <taxon>Natrialbaceae</taxon>
        <taxon>Natrinema</taxon>
    </lineage>
</organism>
<reference evidence="4 5" key="2">
    <citation type="submission" date="2016-10" db="EMBL/GenBank/DDBJ databases">
        <authorList>
            <person name="Varghese N."/>
            <person name="Submissions S."/>
        </authorList>
    </citation>
    <scope>NUCLEOTIDE SEQUENCE [LARGE SCALE GENOMIC DNA]</scope>
    <source>
        <strain evidence="2 5">CDM_1</strain>
        <strain evidence="4">CDM_6</strain>
    </source>
</reference>
<accession>A0A1G6HZE0</accession>
<evidence type="ECO:0000313" key="5">
    <source>
        <dbReference type="Proteomes" id="UP000324021"/>
    </source>
</evidence>
<dbReference type="OrthoDB" id="160758at2157"/>